<evidence type="ECO:0000313" key="4">
    <source>
        <dbReference type="Proteomes" id="UP001303160"/>
    </source>
</evidence>
<keyword evidence="2" id="KW-1133">Transmembrane helix</keyword>
<comment type="caution">
    <text evidence="3">The sequence shown here is derived from an EMBL/GenBank/DDBJ whole genome shotgun (WGS) entry which is preliminary data.</text>
</comment>
<feature type="transmembrane region" description="Helical" evidence="2">
    <location>
        <begin position="247"/>
        <end position="269"/>
    </location>
</feature>
<organism evidence="3 4">
    <name type="scientific">Triangularia verruculosa</name>
    <dbReference type="NCBI Taxonomy" id="2587418"/>
    <lineage>
        <taxon>Eukaryota</taxon>
        <taxon>Fungi</taxon>
        <taxon>Dikarya</taxon>
        <taxon>Ascomycota</taxon>
        <taxon>Pezizomycotina</taxon>
        <taxon>Sordariomycetes</taxon>
        <taxon>Sordariomycetidae</taxon>
        <taxon>Sordariales</taxon>
        <taxon>Podosporaceae</taxon>
        <taxon>Triangularia</taxon>
    </lineage>
</organism>
<dbReference type="PANTHER" id="PTHR35394">
    <property type="entry name" value="DUF3176 DOMAIN-CONTAINING PROTEIN"/>
    <property type="match status" value="1"/>
</dbReference>
<feature type="compositionally biased region" description="Polar residues" evidence="1">
    <location>
        <begin position="48"/>
        <end position="61"/>
    </location>
</feature>
<gene>
    <name evidence="3" type="ORF">QBC40DRAFT_318830</name>
</gene>
<feature type="transmembrane region" description="Helical" evidence="2">
    <location>
        <begin position="180"/>
        <end position="205"/>
    </location>
</feature>
<dbReference type="EMBL" id="MU864047">
    <property type="protein sequence ID" value="KAK4194652.1"/>
    <property type="molecule type" value="Genomic_DNA"/>
</dbReference>
<evidence type="ECO:0000256" key="1">
    <source>
        <dbReference type="SAM" id="MobiDB-lite"/>
    </source>
</evidence>
<feature type="transmembrane region" description="Helical" evidence="2">
    <location>
        <begin position="570"/>
        <end position="594"/>
    </location>
</feature>
<dbReference type="Pfam" id="PF11374">
    <property type="entry name" value="DUF3176"/>
    <property type="match status" value="1"/>
</dbReference>
<proteinExistence type="predicted"/>
<reference evidence="3" key="2">
    <citation type="submission" date="2023-05" db="EMBL/GenBank/DDBJ databases">
        <authorList>
            <consortium name="Lawrence Berkeley National Laboratory"/>
            <person name="Steindorff A."/>
            <person name="Hensen N."/>
            <person name="Bonometti L."/>
            <person name="Westerberg I."/>
            <person name="Brannstrom I.O."/>
            <person name="Guillou S."/>
            <person name="Cros-Aarteil S."/>
            <person name="Calhoun S."/>
            <person name="Haridas S."/>
            <person name="Kuo A."/>
            <person name="Mondo S."/>
            <person name="Pangilinan J."/>
            <person name="Riley R."/>
            <person name="Labutti K."/>
            <person name="Andreopoulos B."/>
            <person name="Lipzen A."/>
            <person name="Chen C."/>
            <person name="Yanf M."/>
            <person name="Daum C."/>
            <person name="Ng V."/>
            <person name="Clum A."/>
            <person name="Ohm R."/>
            <person name="Martin F."/>
            <person name="Silar P."/>
            <person name="Natvig D."/>
            <person name="Lalanne C."/>
            <person name="Gautier V."/>
            <person name="Ament-Velasquez S.L."/>
            <person name="Kruys A."/>
            <person name="Hutchinson M.I."/>
            <person name="Powell A.J."/>
            <person name="Barry K."/>
            <person name="Miller A.N."/>
            <person name="Grigoriev I.V."/>
            <person name="Debuchy R."/>
            <person name="Gladieux P."/>
            <person name="Thoren M.H."/>
            <person name="Johannesson H."/>
        </authorList>
    </citation>
    <scope>NUCLEOTIDE SEQUENCE</scope>
    <source>
        <strain evidence="3">CBS 315.58</strain>
    </source>
</reference>
<dbReference type="AlphaFoldDB" id="A0AAN6XB94"/>
<feature type="transmembrane region" description="Helical" evidence="2">
    <location>
        <begin position="148"/>
        <end position="168"/>
    </location>
</feature>
<dbReference type="PANTHER" id="PTHR35394:SF5">
    <property type="entry name" value="DUF3176 DOMAIN-CONTAINING PROTEIN"/>
    <property type="match status" value="1"/>
</dbReference>
<protein>
    <submittedName>
        <fullName evidence="3">Uncharacterized protein</fullName>
    </submittedName>
</protein>
<keyword evidence="2" id="KW-0812">Transmembrane</keyword>
<accession>A0AAN6XB94</accession>
<name>A0AAN6XB94_9PEZI</name>
<feature type="region of interest" description="Disordered" evidence="1">
    <location>
        <begin position="48"/>
        <end position="108"/>
    </location>
</feature>
<reference evidence="3" key="1">
    <citation type="journal article" date="2023" name="Mol. Phylogenet. Evol.">
        <title>Genome-scale phylogeny and comparative genomics of the fungal order Sordariales.</title>
        <authorList>
            <person name="Hensen N."/>
            <person name="Bonometti L."/>
            <person name="Westerberg I."/>
            <person name="Brannstrom I.O."/>
            <person name="Guillou S."/>
            <person name="Cros-Aarteil S."/>
            <person name="Calhoun S."/>
            <person name="Haridas S."/>
            <person name="Kuo A."/>
            <person name="Mondo S."/>
            <person name="Pangilinan J."/>
            <person name="Riley R."/>
            <person name="LaButti K."/>
            <person name="Andreopoulos B."/>
            <person name="Lipzen A."/>
            <person name="Chen C."/>
            <person name="Yan M."/>
            <person name="Daum C."/>
            <person name="Ng V."/>
            <person name="Clum A."/>
            <person name="Steindorff A."/>
            <person name="Ohm R.A."/>
            <person name="Martin F."/>
            <person name="Silar P."/>
            <person name="Natvig D.O."/>
            <person name="Lalanne C."/>
            <person name="Gautier V."/>
            <person name="Ament-Velasquez S.L."/>
            <person name="Kruys A."/>
            <person name="Hutchinson M.I."/>
            <person name="Powell A.J."/>
            <person name="Barry K."/>
            <person name="Miller A.N."/>
            <person name="Grigoriev I.V."/>
            <person name="Debuchy R."/>
            <person name="Gladieux P."/>
            <person name="Hiltunen Thoren M."/>
            <person name="Johannesson H."/>
        </authorList>
    </citation>
    <scope>NUCLEOTIDE SEQUENCE</scope>
    <source>
        <strain evidence="3">CBS 315.58</strain>
    </source>
</reference>
<dbReference type="Proteomes" id="UP001303160">
    <property type="component" value="Unassembled WGS sequence"/>
</dbReference>
<keyword evidence="2" id="KW-0472">Membrane</keyword>
<evidence type="ECO:0000256" key="2">
    <source>
        <dbReference type="SAM" id="Phobius"/>
    </source>
</evidence>
<dbReference type="InterPro" id="IPR021514">
    <property type="entry name" value="DUF3176"/>
</dbReference>
<feature type="region of interest" description="Disordered" evidence="1">
    <location>
        <begin position="1"/>
        <end position="22"/>
    </location>
</feature>
<keyword evidence="4" id="KW-1185">Reference proteome</keyword>
<evidence type="ECO:0000313" key="3">
    <source>
        <dbReference type="EMBL" id="KAK4194652.1"/>
    </source>
</evidence>
<sequence>MADQLSGGIRIPIVDDTSDGSLNDTFSNIQPDTSIDAYNDHVCSTAHTRNASSVNTQSPTRSIEEDSNQDAGLVPSPVSAATVNSPEPHLEAEPDIQTPVPGPASRNDSTTYLENVGRRQEAIVAVNEPESLTDHGHKPLWRIWALEIMWIVFGYAAFAVIIIVLAIFDQQQLPNWPLKVSLNTFLAFLTIAAKAAFMFPVSIAISQTQWSWFAQGKPLYDFHLLDQASRGPLGSAKLALRIRHNHFITLGALLTIFSVLTSPITQLAIDYPVREVVDSEDALVPALRTLNYSTDDPVFAANSAIVITFRTNTSLTQAKITTVVLIHTVPVFEVEGPPQDNLTHHNESAQELADTFFERIGHEAVEVMFYLCVQTYNTTVYRGVELTEMVGSVAEPVAQQDSDLRAGLDCRESSLSEYGYCVSADTSKIDQTIRLHDPDEREVIYSADFISMYKMGEELWLALWGQAKDDFFKKRLPEDALDPPGILISSNLIWNIFRFILYTPENCINGTRRYQHLHNMYQNIAATLSFKYYRAPHFSLYLETPDRRVSEGAFNITGKAFKEESYVDIAWVWISFLAVELILATLFLFLTIFGQIKDRRRQAKEDTDVPMFHNYKDNTLAPLLALSNECRAAAGGGLQPKEGMNKMAKGLMVKFQGREVVVAAGGTEGVTYDHTFKKTRHPVRSALDKLEKGWISTQVGDHWGIPGVVLDITSNAPA</sequence>